<keyword evidence="9" id="KW-1185">Reference proteome</keyword>
<feature type="region of interest" description="Disordered" evidence="5">
    <location>
        <begin position="1"/>
        <end position="50"/>
    </location>
</feature>
<evidence type="ECO:0000259" key="7">
    <source>
        <dbReference type="Pfam" id="PF02656"/>
    </source>
</evidence>
<accession>A0ABV9TQ32</accession>
<dbReference type="Pfam" id="PF02656">
    <property type="entry name" value="DUF202"/>
    <property type="match status" value="1"/>
</dbReference>
<evidence type="ECO:0000256" key="4">
    <source>
        <dbReference type="ARBA" id="ARBA00023136"/>
    </source>
</evidence>
<keyword evidence="2 6" id="KW-0812">Transmembrane</keyword>
<feature type="transmembrane region" description="Helical" evidence="6">
    <location>
        <begin position="121"/>
        <end position="142"/>
    </location>
</feature>
<feature type="domain" description="DUF202" evidence="7">
    <location>
        <begin position="46"/>
        <end position="107"/>
    </location>
</feature>
<feature type="compositionally biased region" description="Low complexity" evidence="5">
    <location>
        <begin position="1"/>
        <end position="32"/>
    </location>
</feature>
<evidence type="ECO:0000256" key="5">
    <source>
        <dbReference type="SAM" id="MobiDB-lite"/>
    </source>
</evidence>
<dbReference type="EMBL" id="JBHSIT010000001">
    <property type="protein sequence ID" value="MFC4906192.1"/>
    <property type="molecule type" value="Genomic_DNA"/>
</dbReference>
<reference evidence="9" key="1">
    <citation type="journal article" date="2019" name="Int. J. Syst. Evol. Microbiol.">
        <title>The Global Catalogue of Microorganisms (GCM) 10K type strain sequencing project: providing services to taxonomists for standard genome sequencing and annotation.</title>
        <authorList>
            <consortium name="The Broad Institute Genomics Platform"/>
            <consortium name="The Broad Institute Genome Sequencing Center for Infectious Disease"/>
            <person name="Wu L."/>
            <person name="Ma J."/>
        </authorList>
    </citation>
    <scope>NUCLEOTIDE SEQUENCE [LARGE SCALE GENOMIC DNA]</scope>
    <source>
        <strain evidence="9">KLKA75</strain>
    </source>
</reference>
<comment type="subcellular location">
    <subcellularLocation>
        <location evidence="1">Endomembrane system</location>
        <topology evidence="1">Multi-pass membrane protein</topology>
    </subcellularLocation>
</comment>
<keyword evidence="4 6" id="KW-0472">Membrane</keyword>
<dbReference type="InterPro" id="IPR003807">
    <property type="entry name" value="DUF202"/>
</dbReference>
<evidence type="ECO:0000256" key="6">
    <source>
        <dbReference type="SAM" id="Phobius"/>
    </source>
</evidence>
<protein>
    <submittedName>
        <fullName evidence="8">DUF202 domain-containing protein</fullName>
    </submittedName>
</protein>
<evidence type="ECO:0000313" key="9">
    <source>
        <dbReference type="Proteomes" id="UP001595872"/>
    </source>
</evidence>
<name>A0ABV9TQ32_9ACTN</name>
<evidence type="ECO:0000256" key="2">
    <source>
        <dbReference type="ARBA" id="ARBA00022692"/>
    </source>
</evidence>
<sequence length="143" mass="14660">MTAPDATPDAAPEAATGAATGAATDVGTDAAPHGSGEPADPRGIWDPGAQPERTSLAWTRTTVSFMLAGLLCIRLAPNELGAALAAVAVFGLAALHVRRTRWRRNRRGRRLRAGEPVADPASVLLLASVTVLLGVMGIAFALS</sequence>
<evidence type="ECO:0000256" key="1">
    <source>
        <dbReference type="ARBA" id="ARBA00004127"/>
    </source>
</evidence>
<feature type="transmembrane region" description="Helical" evidence="6">
    <location>
        <begin position="82"/>
        <end position="100"/>
    </location>
</feature>
<organism evidence="8 9">
    <name type="scientific">Actinomadura gamaensis</name>
    <dbReference type="NCBI Taxonomy" id="1763541"/>
    <lineage>
        <taxon>Bacteria</taxon>
        <taxon>Bacillati</taxon>
        <taxon>Actinomycetota</taxon>
        <taxon>Actinomycetes</taxon>
        <taxon>Streptosporangiales</taxon>
        <taxon>Thermomonosporaceae</taxon>
        <taxon>Actinomadura</taxon>
    </lineage>
</organism>
<comment type="caution">
    <text evidence="8">The sequence shown here is derived from an EMBL/GenBank/DDBJ whole genome shotgun (WGS) entry which is preliminary data.</text>
</comment>
<gene>
    <name evidence="8" type="ORF">ACFPCY_02575</name>
</gene>
<dbReference type="Proteomes" id="UP001595872">
    <property type="component" value="Unassembled WGS sequence"/>
</dbReference>
<keyword evidence="3 6" id="KW-1133">Transmembrane helix</keyword>
<dbReference type="RefSeq" id="WP_378251907.1">
    <property type="nucleotide sequence ID" value="NZ_JBHSIT010000001.1"/>
</dbReference>
<evidence type="ECO:0000256" key="3">
    <source>
        <dbReference type="ARBA" id="ARBA00022989"/>
    </source>
</evidence>
<evidence type="ECO:0000313" key="8">
    <source>
        <dbReference type="EMBL" id="MFC4906192.1"/>
    </source>
</evidence>
<proteinExistence type="predicted"/>